<reference evidence="3" key="1">
    <citation type="journal article" date="2019" name="Int. J. Syst. Evol. Microbiol.">
        <title>The Global Catalogue of Microorganisms (GCM) 10K type strain sequencing project: providing services to taxonomists for standard genome sequencing and annotation.</title>
        <authorList>
            <consortium name="The Broad Institute Genomics Platform"/>
            <consortium name="The Broad Institute Genome Sequencing Center for Infectious Disease"/>
            <person name="Wu L."/>
            <person name="Ma J."/>
        </authorList>
    </citation>
    <scope>NUCLEOTIDE SEQUENCE [LARGE SCALE GENOMIC DNA]</scope>
    <source>
        <strain evidence="3">CCUG 30340</strain>
    </source>
</reference>
<dbReference type="GO" id="GO:0016787">
    <property type="term" value="F:hydrolase activity"/>
    <property type="evidence" value="ECO:0007669"/>
    <property type="project" value="UniProtKB-KW"/>
</dbReference>
<dbReference type="InterPro" id="IPR029058">
    <property type="entry name" value="AB_hydrolase_fold"/>
</dbReference>
<evidence type="ECO:0000313" key="3">
    <source>
        <dbReference type="Proteomes" id="UP001595886"/>
    </source>
</evidence>
<dbReference type="InterPro" id="IPR016582">
    <property type="entry name" value="OHBut_olig_hydro_put"/>
</dbReference>
<dbReference type="SUPFAM" id="SSF53474">
    <property type="entry name" value="alpha/beta-Hydrolases"/>
    <property type="match status" value="1"/>
</dbReference>
<evidence type="ECO:0000256" key="1">
    <source>
        <dbReference type="ARBA" id="ARBA00022801"/>
    </source>
</evidence>
<sequence>MLAPLAACVPRPALVHPAMPDPALVSDIRETRHSGDDDLLSAGLGLAGLRAKPAAFADAAAPTPQELRRRAIHANWNGIADLGPLGGYGTLYGGVPSVPGREYQAFARLPDAQAPFRVLAQVPDAFDAKARCLLVAPASGSRGVYGAIALAGAWGLPRGCAVVYTDKGAGTGYYDFDSRTGVALDGTRAARGAAPLEFEPAHEAAGGVAIKHAHSGDNPEADWGRHVLAAARFGLAALDRAFPAAAPFTPSNTRVIAVGLSNGGGAALQAAGLDEAGLLSGVVALEPNVHVEGRGRAAFDYITEAALYLPCALLDARFETTPFARVAAALPAWRARCARLHEAGLVDGGNLAAQAADALARLHAHGWDEATLATAASTTAFDLWRAIGATYTSAYLRAPADAMPCGFRFAVAHGAPAPAPADAATRAAWWSDASGIPPGAGIALLGGTDASADPSWVGLDCLRTLWSGDGADARRLHASVAATAAKRPRAGLPILIAQGERDGLLPIAFSSAPYVQALEADGVAPVYWRVPHAQHFDAFLALPGFGDGYVPLLPYGYAALDAVWAHLADGAALPASRRFDTTPRGAAALDRGKLGF</sequence>
<comment type="caution">
    <text evidence="2">The sequence shown here is derived from an EMBL/GenBank/DDBJ whole genome shotgun (WGS) entry which is preliminary data.</text>
</comment>
<dbReference type="Proteomes" id="UP001595886">
    <property type="component" value="Unassembled WGS sequence"/>
</dbReference>
<evidence type="ECO:0000313" key="2">
    <source>
        <dbReference type="EMBL" id="MFC4820093.1"/>
    </source>
</evidence>
<gene>
    <name evidence="2" type="ORF">ACFO6Q_07150</name>
</gene>
<dbReference type="Pfam" id="PF10605">
    <property type="entry name" value="3HBOH"/>
    <property type="match status" value="1"/>
</dbReference>
<protein>
    <submittedName>
        <fullName evidence="2">3-hydroxybutyrate oligomer hydrolase family protein</fullName>
    </submittedName>
</protein>
<keyword evidence="1 2" id="KW-0378">Hydrolase</keyword>
<name>A0ABV9QTL6_9GAMM</name>
<dbReference type="EMBL" id="JBHSHD010000006">
    <property type="protein sequence ID" value="MFC4820093.1"/>
    <property type="molecule type" value="Genomic_DNA"/>
</dbReference>
<keyword evidence="3" id="KW-1185">Reference proteome</keyword>
<organism evidence="2 3">
    <name type="scientific">Dokdonella ginsengisoli</name>
    <dbReference type="NCBI Taxonomy" id="363846"/>
    <lineage>
        <taxon>Bacteria</taxon>
        <taxon>Pseudomonadati</taxon>
        <taxon>Pseudomonadota</taxon>
        <taxon>Gammaproteobacteria</taxon>
        <taxon>Lysobacterales</taxon>
        <taxon>Rhodanobacteraceae</taxon>
        <taxon>Dokdonella</taxon>
    </lineage>
</organism>
<accession>A0ABV9QTL6</accession>
<proteinExistence type="predicted"/>
<dbReference type="Gene3D" id="3.40.50.1820">
    <property type="entry name" value="alpha/beta hydrolase"/>
    <property type="match status" value="1"/>
</dbReference>